<keyword evidence="2" id="KW-0472">Membrane</keyword>
<keyword evidence="4" id="KW-1185">Reference proteome</keyword>
<evidence type="ECO:0000313" key="3">
    <source>
        <dbReference type="EMBL" id="KAK2726062.1"/>
    </source>
</evidence>
<feature type="compositionally biased region" description="Pro residues" evidence="1">
    <location>
        <begin position="236"/>
        <end position="252"/>
    </location>
</feature>
<dbReference type="EMBL" id="JAVRJZ010000002">
    <property type="protein sequence ID" value="KAK2726062.1"/>
    <property type="molecule type" value="Genomic_DNA"/>
</dbReference>
<dbReference type="AlphaFoldDB" id="A0AA88ISP2"/>
<sequence length="424" mass="47209">IGYQKENYCRIVKMLRSVCVFLPLLFLVLTKGYYPVRDQQFLLGDLFRRKTNIFLKSLTTTTTAIVYSTCVQLLAKEIPVCQRKKRQSFWDDPSKVENFQYGRKSAEFYTIPFPLVFQYIRPIQSFANLVSYAPYAQRKYEDYEETDHIKPSIKAPGTVEGRFYFKKESITRTTRIITVTVTQMARVTVTNIFPCFPPSGVSEPFCSPSVFLEPTTPEPTNPEPANSKPTTTEPLTPEPPSTEPPTTEPPTTEPLTKEPPTTEQPTTEISTIEPPTTKPPTTETTANEPPNTEITTTEPTTTEPTTTEPTTTEPPTTEPNNTEPSTTEQPTTERTTIEPPTTEPPTTKPPATEPSTMEPSNTEPPTIEQTTTKPPTTKPPTTEPSTTKPTTTKPPTTAQPNTEPHTAEPSTIEPTTAKPSTTIM</sequence>
<evidence type="ECO:0000313" key="4">
    <source>
        <dbReference type="Proteomes" id="UP001187531"/>
    </source>
</evidence>
<name>A0AA88ISP2_ARTSF</name>
<gene>
    <name evidence="3" type="ORF">QYM36_000505</name>
</gene>
<feature type="region of interest" description="Disordered" evidence="1">
    <location>
        <begin position="207"/>
        <end position="424"/>
    </location>
</feature>
<keyword evidence="2" id="KW-0812">Transmembrane</keyword>
<protein>
    <submittedName>
        <fullName evidence="3">Uncharacterized protein</fullName>
    </submittedName>
</protein>
<dbReference type="PANTHER" id="PTHR35383">
    <property type="entry name" value="MUCIN 12EA-RELATED"/>
    <property type="match status" value="1"/>
</dbReference>
<feature type="compositionally biased region" description="Low complexity" evidence="1">
    <location>
        <begin position="253"/>
        <end position="340"/>
    </location>
</feature>
<dbReference type="PANTHER" id="PTHR35383:SF1">
    <property type="entry name" value="MUCIN 12EA-RELATED"/>
    <property type="match status" value="1"/>
</dbReference>
<feature type="transmembrane region" description="Helical" evidence="2">
    <location>
        <begin position="14"/>
        <end position="34"/>
    </location>
</feature>
<feature type="compositionally biased region" description="Pro residues" evidence="1">
    <location>
        <begin position="341"/>
        <end position="352"/>
    </location>
</feature>
<accession>A0AA88ISP2</accession>
<dbReference type="Proteomes" id="UP001187531">
    <property type="component" value="Unassembled WGS sequence"/>
</dbReference>
<feature type="non-terminal residue" evidence="3">
    <location>
        <position position="1"/>
    </location>
</feature>
<organism evidence="3 4">
    <name type="scientific">Artemia franciscana</name>
    <name type="common">Brine shrimp</name>
    <name type="synonym">Artemia sanfranciscana</name>
    <dbReference type="NCBI Taxonomy" id="6661"/>
    <lineage>
        <taxon>Eukaryota</taxon>
        <taxon>Metazoa</taxon>
        <taxon>Ecdysozoa</taxon>
        <taxon>Arthropoda</taxon>
        <taxon>Crustacea</taxon>
        <taxon>Branchiopoda</taxon>
        <taxon>Anostraca</taxon>
        <taxon>Artemiidae</taxon>
        <taxon>Artemia</taxon>
    </lineage>
</organism>
<feature type="compositionally biased region" description="Polar residues" evidence="1">
    <location>
        <begin position="398"/>
        <end position="424"/>
    </location>
</feature>
<reference evidence="3" key="1">
    <citation type="submission" date="2023-07" db="EMBL/GenBank/DDBJ databases">
        <title>Chromosome-level genome assembly of Artemia franciscana.</title>
        <authorList>
            <person name="Jo E."/>
        </authorList>
    </citation>
    <scope>NUCLEOTIDE SEQUENCE</scope>
    <source>
        <tissue evidence="3">Whole body</tissue>
    </source>
</reference>
<feature type="compositionally biased region" description="Low complexity" evidence="1">
    <location>
        <begin position="383"/>
        <end position="396"/>
    </location>
</feature>
<proteinExistence type="predicted"/>
<feature type="compositionally biased region" description="Low complexity" evidence="1">
    <location>
        <begin position="363"/>
        <end position="375"/>
    </location>
</feature>
<evidence type="ECO:0000256" key="2">
    <source>
        <dbReference type="SAM" id="Phobius"/>
    </source>
</evidence>
<comment type="caution">
    <text evidence="3">The sequence shown here is derived from an EMBL/GenBank/DDBJ whole genome shotgun (WGS) entry which is preliminary data.</text>
</comment>
<keyword evidence="2" id="KW-1133">Transmembrane helix</keyword>
<evidence type="ECO:0000256" key="1">
    <source>
        <dbReference type="SAM" id="MobiDB-lite"/>
    </source>
</evidence>